<evidence type="ECO:0000313" key="9">
    <source>
        <dbReference type="EMBL" id="QSQ24831.1"/>
    </source>
</evidence>
<feature type="chain" id="PRO_5046051849" evidence="7">
    <location>
        <begin position="27"/>
        <end position="613"/>
    </location>
</feature>
<evidence type="ECO:0000259" key="8">
    <source>
        <dbReference type="PROSITE" id="PS51123"/>
    </source>
</evidence>
<dbReference type="InterPro" id="IPR028974">
    <property type="entry name" value="TSP_type-3_rpt"/>
</dbReference>
<feature type="region of interest" description="Disordered" evidence="6">
    <location>
        <begin position="360"/>
        <end position="462"/>
    </location>
</feature>
<dbReference type="InterPro" id="IPR006665">
    <property type="entry name" value="OmpA-like"/>
</dbReference>
<evidence type="ECO:0000256" key="7">
    <source>
        <dbReference type="SAM" id="SignalP"/>
    </source>
</evidence>
<dbReference type="PANTHER" id="PTHR30329:SF21">
    <property type="entry name" value="LIPOPROTEIN YIAD-RELATED"/>
    <property type="match status" value="1"/>
</dbReference>
<evidence type="ECO:0000256" key="5">
    <source>
        <dbReference type="PROSITE-ProRule" id="PRU00473"/>
    </source>
</evidence>
<evidence type="ECO:0000256" key="6">
    <source>
        <dbReference type="SAM" id="MobiDB-lite"/>
    </source>
</evidence>
<dbReference type="CDD" id="cd07185">
    <property type="entry name" value="OmpA_C-like"/>
    <property type="match status" value="1"/>
</dbReference>
<dbReference type="PRINTS" id="PR01021">
    <property type="entry name" value="OMPADOMAIN"/>
</dbReference>
<feature type="compositionally biased region" description="Basic and acidic residues" evidence="6">
    <location>
        <begin position="421"/>
        <end position="437"/>
    </location>
</feature>
<evidence type="ECO:0000256" key="1">
    <source>
        <dbReference type="ARBA" id="ARBA00004442"/>
    </source>
</evidence>
<dbReference type="SUPFAM" id="SSF103647">
    <property type="entry name" value="TSP type-3 repeat"/>
    <property type="match status" value="2"/>
</dbReference>
<keyword evidence="2 7" id="KW-0732">Signal</keyword>
<dbReference type="EMBL" id="CP071090">
    <property type="protein sequence ID" value="QSQ24831.1"/>
    <property type="molecule type" value="Genomic_DNA"/>
</dbReference>
<dbReference type="PANTHER" id="PTHR30329">
    <property type="entry name" value="STATOR ELEMENT OF FLAGELLAR MOTOR COMPLEX"/>
    <property type="match status" value="1"/>
</dbReference>
<dbReference type="InterPro" id="IPR050330">
    <property type="entry name" value="Bact_OuterMem_StrucFunc"/>
</dbReference>
<evidence type="ECO:0000256" key="2">
    <source>
        <dbReference type="ARBA" id="ARBA00022729"/>
    </source>
</evidence>
<evidence type="ECO:0000256" key="3">
    <source>
        <dbReference type="ARBA" id="ARBA00023136"/>
    </source>
</evidence>
<keyword evidence="3 5" id="KW-0472">Membrane</keyword>
<dbReference type="InterPro" id="IPR006664">
    <property type="entry name" value="OMP_bac"/>
</dbReference>
<dbReference type="Pfam" id="PF00691">
    <property type="entry name" value="OmpA"/>
    <property type="match status" value="1"/>
</dbReference>
<dbReference type="PRINTS" id="PR01023">
    <property type="entry name" value="NAFLGMOTY"/>
</dbReference>
<dbReference type="InterPro" id="IPR036737">
    <property type="entry name" value="OmpA-like_sf"/>
</dbReference>
<dbReference type="InterPro" id="IPR003367">
    <property type="entry name" value="Thrombospondin_3-like_rpt"/>
</dbReference>
<protein>
    <submittedName>
        <fullName evidence="9">OmpA family protein</fullName>
    </submittedName>
</protein>
<dbReference type="RefSeq" id="WP_206726392.1">
    <property type="nucleotide sequence ID" value="NZ_CP071090.1"/>
</dbReference>
<evidence type="ECO:0000256" key="4">
    <source>
        <dbReference type="ARBA" id="ARBA00023237"/>
    </source>
</evidence>
<dbReference type="Pfam" id="PF02412">
    <property type="entry name" value="TSP_3"/>
    <property type="match status" value="4"/>
</dbReference>
<keyword evidence="10" id="KW-1185">Reference proteome</keyword>
<dbReference type="Gene3D" id="3.30.1330.60">
    <property type="entry name" value="OmpA-like domain"/>
    <property type="match status" value="1"/>
</dbReference>
<feature type="signal peptide" evidence="7">
    <location>
        <begin position="1"/>
        <end position="26"/>
    </location>
</feature>
<dbReference type="PROSITE" id="PS51123">
    <property type="entry name" value="OMPA_2"/>
    <property type="match status" value="1"/>
</dbReference>
<sequence length="613" mass="65406">MRRTELLHRGLALALALSCTASVAQEAPTLRGFDLERLELNPGAEGSLLVGLGELLPAGAFRATVLMQYAHQPLLYADTGGKEDQRFAVVGSRATAHLAAAYAPLEWLQVGVQMPLVAFQSGDDAGMLRNQITVPARQSLASPVVSARAGLLTQTEAGGVDLALELGVGVPLGSADAFTRDSDGLKLAPKVMVGRHFGRIRAGLEVGYLQRSKLKLTEKTGDIEDEVGQEVRVGLALATTGRRLRWEFNVRGMLPLTDQPSSVELLPGGRYLFSPSLELFALGGVGIGAAPGTPMFRLMVGGAFGSVTPRRGPGESSVRCEMGLAPEAKVQECPDLDEDHDGVRNSDDKCPLIAGDVARSGCSAQDTDGDGIEDMLDGCPVEPGPAARQGCPVPDQDKDDVPDELDSCPTEAGPESNRGCPVRDTDKDGIDNDKDECPNEAGPPERNGCPEMDTDKDGTPNRADSCANDAGDAKNMGCPLGVLPLVQLRPDRLVLTGKVFFESGQARLDGRSNELLDWVARVIKEHQEIPLVVVAAHTDDRGLPEDNRRLTNARAESVRQYLIHKGVEPARLQAVGYGSERPIDSNATSIGRENNRRVEFLIVDTEKAASPQR</sequence>
<dbReference type="Gene3D" id="4.10.1080.10">
    <property type="entry name" value="TSP type-3 repeat"/>
    <property type="match status" value="1"/>
</dbReference>
<feature type="compositionally biased region" description="Acidic residues" evidence="6">
    <location>
        <begin position="397"/>
        <end position="406"/>
    </location>
</feature>
<dbReference type="Proteomes" id="UP000662747">
    <property type="component" value="Chromosome"/>
</dbReference>
<comment type="subcellular location">
    <subcellularLocation>
        <location evidence="1">Cell outer membrane</location>
    </subcellularLocation>
</comment>
<accession>A0ABX7P2Y9</accession>
<organism evidence="9 10">
    <name type="scientific">Pyxidicoccus parkwayensis</name>
    <dbReference type="NCBI Taxonomy" id="2813578"/>
    <lineage>
        <taxon>Bacteria</taxon>
        <taxon>Pseudomonadati</taxon>
        <taxon>Myxococcota</taxon>
        <taxon>Myxococcia</taxon>
        <taxon>Myxococcales</taxon>
        <taxon>Cystobacterineae</taxon>
        <taxon>Myxococcaceae</taxon>
        <taxon>Pyxidicoccus</taxon>
    </lineage>
</organism>
<feature type="domain" description="OmpA-like" evidence="8">
    <location>
        <begin position="489"/>
        <end position="606"/>
    </location>
</feature>
<evidence type="ECO:0000313" key="10">
    <source>
        <dbReference type="Proteomes" id="UP000662747"/>
    </source>
</evidence>
<name>A0ABX7P2Y9_9BACT</name>
<feature type="compositionally biased region" description="Acidic residues" evidence="6">
    <location>
        <begin position="367"/>
        <end position="376"/>
    </location>
</feature>
<keyword evidence="4" id="KW-0998">Cell outer membrane</keyword>
<proteinExistence type="predicted"/>
<gene>
    <name evidence="9" type="ORF">JY651_07785</name>
</gene>
<reference evidence="9 10" key="1">
    <citation type="submission" date="2021-02" db="EMBL/GenBank/DDBJ databases">
        <title>De Novo genome assembly of isolated myxobacteria.</title>
        <authorList>
            <person name="Stevens D.C."/>
        </authorList>
    </citation>
    <scope>NUCLEOTIDE SEQUENCE [LARGE SCALE GENOMIC DNA]</scope>
    <source>
        <strain evidence="10">SCPEA02</strain>
    </source>
</reference>
<dbReference type="SUPFAM" id="SSF103088">
    <property type="entry name" value="OmpA-like"/>
    <property type="match status" value="1"/>
</dbReference>